<dbReference type="PANTHER" id="PTHR45626">
    <property type="entry name" value="TRANSCRIPTION TERMINATION FACTOR 2-RELATED"/>
    <property type="match status" value="1"/>
</dbReference>
<evidence type="ECO:0000313" key="6">
    <source>
        <dbReference type="Proteomes" id="UP000001072"/>
    </source>
</evidence>
<dbReference type="AlphaFoldDB" id="F4SBU6"/>
<proteinExistence type="predicted"/>
<dbReference type="InterPro" id="IPR050628">
    <property type="entry name" value="SNF2_RAD54_helicase_TF"/>
</dbReference>
<evidence type="ECO:0000313" key="5">
    <source>
        <dbReference type="EMBL" id="EGF97890.1"/>
    </source>
</evidence>
<dbReference type="STRING" id="747676.F4SBU6"/>
<dbReference type="Pfam" id="PF00176">
    <property type="entry name" value="SNF2-rel_dom"/>
    <property type="match status" value="1"/>
</dbReference>
<dbReference type="Gene3D" id="3.40.50.10810">
    <property type="entry name" value="Tandem AAA-ATPase domain"/>
    <property type="match status" value="1"/>
</dbReference>
<dbReference type="eggNOG" id="KOG1001">
    <property type="taxonomic scope" value="Eukaryota"/>
</dbReference>
<protein>
    <recommendedName>
        <fullName evidence="4">Helicase ATP-binding domain-containing protein</fullName>
    </recommendedName>
</protein>
<dbReference type="RefSeq" id="XP_007418841.1">
    <property type="nucleotide sequence ID" value="XM_007418779.1"/>
</dbReference>
<dbReference type="InterPro" id="IPR038718">
    <property type="entry name" value="SNF2-like_sf"/>
</dbReference>
<dbReference type="InterPro" id="IPR027417">
    <property type="entry name" value="P-loop_NTPase"/>
</dbReference>
<keyword evidence="3" id="KW-0067">ATP-binding</keyword>
<gene>
    <name evidence="5" type="ORF">MELLADRAFT_84184</name>
</gene>
<dbReference type="InterPro" id="IPR014001">
    <property type="entry name" value="Helicase_ATP-bd"/>
</dbReference>
<dbReference type="InterPro" id="IPR049730">
    <property type="entry name" value="SNF2/RAD54-like_C"/>
</dbReference>
<reference evidence="6" key="1">
    <citation type="journal article" date="2011" name="Proc. Natl. Acad. Sci. U.S.A.">
        <title>Obligate biotrophy features unraveled by the genomic analysis of rust fungi.</title>
        <authorList>
            <person name="Duplessis S."/>
            <person name="Cuomo C.A."/>
            <person name="Lin Y.-C."/>
            <person name="Aerts A."/>
            <person name="Tisserant E."/>
            <person name="Veneault-Fourrey C."/>
            <person name="Joly D.L."/>
            <person name="Hacquard S."/>
            <person name="Amselem J."/>
            <person name="Cantarel B.L."/>
            <person name="Chiu R."/>
            <person name="Coutinho P.M."/>
            <person name="Feau N."/>
            <person name="Field M."/>
            <person name="Frey P."/>
            <person name="Gelhaye E."/>
            <person name="Goldberg J."/>
            <person name="Grabherr M.G."/>
            <person name="Kodira C.D."/>
            <person name="Kohler A."/>
            <person name="Kuees U."/>
            <person name="Lindquist E.A."/>
            <person name="Lucas S.M."/>
            <person name="Mago R."/>
            <person name="Mauceli E."/>
            <person name="Morin E."/>
            <person name="Murat C."/>
            <person name="Pangilinan J.L."/>
            <person name="Park R."/>
            <person name="Pearson M."/>
            <person name="Quesneville H."/>
            <person name="Rouhier N."/>
            <person name="Sakthikumar S."/>
            <person name="Salamov A.A."/>
            <person name="Schmutz J."/>
            <person name="Selles B."/>
            <person name="Shapiro H."/>
            <person name="Tanguay P."/>
            <person name="Tuskan G.A."/>
            <person name="Henrissat B."/>
            <person name="Van de Peer Y."/>
            <person name="Rouze P."/>
            <person name="Ellis J.G."/>
            <person name="Dodds P.N."/>
            <person name="Schein J.E."/>
            <person name="Zhong S."/>
            <person name="Hamelin R.C."/>
            <person name="Grigoriev I.V."/>
            <person name="Szabo L.J."/>
            <person name="Martin F."/>
        </authorList>
    </citation>
    <scope>NUCLEOTIDE SEQUENCE [LARGE SCALE GENOMIC DNA]</scope>
    <source>
        <strain evidence="6">98AG31 / pathotype 3-4-7</strain>
    </source>
</reference>
<dbReference type="PROSITE" id="PS51192">
    <property type="entry name" value="HELICASE_ATP_BIND_1"/>
    <property type="match status" value="1"/>
</dbReference>
<dbReference type="GeneID" id="18933387"/>
<dbReference type="HOGENOM" id="CLU_653968_0_0_1"/>
<evidence type="ECO:0000256" key="1">
    <source>
        <dbReference type="ARBA" id="ARBA00022741"/>
    </source>
</evidence>
<dbReference type="GO" id="GO:0006281">
    <property type="term" value="P:DNA repair"/>
    <property type="evidence" value="ECO:0007669"/>
    <property type="project" value="TreeGrafter"/>
</dbReference>
<dbReference type="KEGG" id="mlr:MELLADRAFT_84184"/>
<keyword evidence="1" id="KW-0547">Nucleotide-binding</keyword>
<dbReference type="CDD" id="cd18793">
    <property type="entry name" value="SF2_C_SNF"/>
    <property type="match status" value="1"/>
</dbReference>
<sequence length="420" mass="48418">MGLGKSIQTIALIAHTLQAAFSYETNYQRESPESQLRGSHTTLLICLKGLMDNWEREIKLHTRQPGLKVMRWHDTNRTSRAPEEWYSADIILTTLGTLQNDQLDSLTYATKWYRVVIDKAHIIRNDNFSSRCVTALKAVNRLCLTGTPLHNKLGDLQMMLRFLHVTPFYKDLVWDTHIAQPVQRGNLAPFGVERKQKFQGGEFFKQLTNLRMTCNHPLLFRQIEQGVDAENQPINLIEQKLGIKLPDERIHNSKVRDAIPTDWKLSPKIADLVHMLQKKKSHGGGKSVIYTQWKSFIDCICRINRGWWGRFEHDMCGQGLFDAVVYLQDAHWNPQVVQQAVDRLHRIGQAKPVRVFHVVTVQSIEQHLYNVQKRKAARAKRVITLTVPTEELEKAEALRVEEFPTGDVSDLGDPNQCYRN</sequence>
<dbReference type="GO" id="GO:0005634">
    <property type="term" value="C:nucleus"/>
    <property type="evidence" value="ECO:0007669"/>
    <property type="project" value="TreeGrafter"/>
</dbReference>
<dbReference type="SUPFAM" id="SSF52540">
    <property type="entry name" value="P-loop containing nucleoside triphosphate hydrolases"/>
    <property type="match status" value="2"/>
</dbReference>
<keyword evidence="6" id="KW-1185">Reference proteome</keyword>
<dbReference type="InParanoid" id="F4SBU6"/>
<dbReference type="GO" id="GO:0008094">
    <property type="term" value="F:ATP-dependent activity, acting on DNA"/>
    <property type="evidence" value="ECO:0007669"/>
    <property type="project" value="TreeGrafter"/>
</dbReference>
<dbReference type="GO" id="GO:0005524">
    <property type="term" value="F:ATP binding"/>
    <property type="evidence" value="ECO:0007669"/>
    <property type="project" value="UniProtKB-KW"/>
</dbReference>
<evidence type="ECO:0000256" key="3">
    <source>
        <dbReference type="ARBA" id="ARBA00022840"/>
    </source>
</evidence>
<feature type="domain" description="Helicase ATP-binding" evidence="4">
    <location>
        <begin position="1"/>
        <end position="166"/>
    </location>
</feature>
<dbReference type="CDD" id="cd18008">
    <property type="entry name" value="DEXDc_SHPRH-like"/>
    <property type="match status" value="1"/>
</dbReference>
<dbReference type="OrthoDB" id="2683572at2759"/>
<name>F4SBU6_MELLP</name>
<evidence type="ECO:0000256" key="2">
    <source>
        <dbReference type="ARBA" id="ARBA00022801"/>
    </source>
</evidence>
<dbReference type="Gene3D" id="3.40.50.300">
    <property type="entry name" value="P-loop containing nucleotide triphosphate hydrolases"/>
    <property type="match status" value="1"/>
</dbReference>
<organism evidence="6">
    <name type="scientific">Melampsora larici-populina (strain 98AG31 / pathotype 3-4-7)</name>
    <name type="common">Poplar leaf rust fungus</name>
    <dbReference type="NCBI Taxonomy" id="747676"/>
    <lineage>
        <taxon>Eukaryota</taxon>
        <taxon>Fungi</taxon>
        <taxon>Dikarya</taxon>
        <taxon>Basidiomycota</taxon>
        <taxon>Pucciniomycotina</taxon>
        <taxon>Pucciniomycetes</taxon>
        <taxon>Pucciniales</taxon>
        <taxon>Melampsoraceae</taxon>
        <taxon>Melampsora</taxon>
    </lineage>
</organism>
<dbReference type="VEuPathDB" id="FungiDB:MELLADRAFT_84184"/>
<dbReference type="EMBL" id="GL883194">
    <property type="protein sequence ID" value="EGF97890.1"/>
    <property type="molecule type" value="Genomic_DNA"/>
</dbReference>
<keyword evidence="2" id="KW-0378">Hydrolase</keyword>
<dbReference type="InterPro" id="IPR000330">
    <property type="entry name" value="SNF2_N"/>
</dbReference>
<dbReference type="GO" id="GO:0016787">
    <property type="term" value="F:hydrolase activity"/>
    <property type="evidence" value="ECO:0007669"/>
    <property type="project" value="UniProtKB-KW"/>
</dbReference>
<accession>F4SBU6</accession>
<evidence type="ECO:0000259" key="4">
    <source>
        <dbReference type="PROSITE" id="PS51192"/>
    </source>
</evidence>
<dbReference type="Proteomes" id="UP000001072">
    <property type="component" value="Unassembled WGS sequence"/>
</dbReference>